<evidence type="ECO:0000256" key="3">
    <source>
        <dbReference type="ARBA" id="ARBA00022630"/>
    </source>
</evidence>
<evidence type="ECO:0000313" key="9">
    <source>
        <dbReference type="Proteomes" id="UP000253891"/>
    </source>
</evidence>
<comment type="cofactor">
    <cofactor evidence="1">
        <name>FAD</name>
        <dbReference type="ChEBI" id="CHEBI:57692"/>
    </cofactor>
</comment>
<dbReference type="Pfam" id="PF13450">
    <property type="entry name" value="NAD_binding_8"/>
    <property type="match status" value="1"/>
</dbReference>
<dbReference type="GO" id="GO:0050660">
    <property type="term" value="F:flavin adenine dinucleotide binding"/>
    <property type="evidence" value="ECO:0007669"/>
    <property type="project" value="TreeGrafter"/>
</dbReference>
<dbReference type="Proteomes" id="UP000253891">
    <property type="component" value="Unassembled WGS sequence"/>
</dbReference>
<sequence>MTNKFNTKNYDYLIVGAGPFGMTFAYEAALRGKRSLIVEKRSFVGGNTHTHTENGITVHDFGAHIFHTDNKEVWDYVRKFAEFNGYQNQVVANYKGKLFNLPFNMNTFYQMWGTKTPAEAKAKIEEQKTAALQELGDRQPRNLEEQAISLIGTDIYEALIKGYTEKQWGRKATELPAFIIKRLPVRFIYDNNYFNHRYQGIPVGGYTQIFENMVDRSNGLIDVLTDTDFFDNKEEFLNEFPRVVYTGMIDQFFDYKFGELEYRSVRFESETLDTDNYQGNAVINYTDAETPFTRQMEWRHFDGLADEGKTIITREYPQDWDRTKEAYYPVNDDKNTDLYKQYVKAAREDAPEVLFGGRLGKYRYFDMDQVFNDAFNTVRQEFGVADDFNFAHDDVK</sequence>
<dbReference type="GO" id="GO:0005829">
    <property type="term" value="C:cytosol"/>
    <property type="evidence" value="ECO:0007669"/>
    <property type="project" value="TreeGrafter"/>
</dbReference>
<dbReference type="Pfam" id="PF03275">
    <property type="entry name" value="GLF"/>
    <property type="match status" value="1"/>
</dbReference>
<dbReference type="STRING" id="157463.GCA_001047075_00014"/>
<reference evidence="8 9" key="1">
    <citation type="journal article" date="2015" name="BMC Genomics">
        <title>Comparative genomics of Fructobacillus spp. and Leuconostoc spp. reveals niche-specific evolution of Fructobacillus spp.</title>
        <authorList>
            <person name="Endo A."/>
            <person name="Tanizawa Y."/>
            <person name="Tanaka N."/>
            <person name="Maeno S."/>
            <person name="Kumar H."/>
            <person name="Shiwa Y."/>
            <person name="Okada S."/>
            <person name="Yoshikawa H."/>
            <person name="Dicks L."/>
            <person name="Nakagawa J."/>
            <person name="Arita M."/>
        </authorList>
    </citation>
    <scope>NUCLEOTIDE SEQUENCE [LARGE SCALE GENOMIC DNA]</scope>
    <source>
        <strain evidence="8 9">JCM 12225</strain>
    </source>
</reference>
<evidence type="ECO:0000256" key="4">
    <source>
        <dbReference type="ARBA" id="ARBA00022827"/>
    </source>
</evidence>
<evidence type="ECO:0000256" key="1">
    <source>
        <dbReference type="ARBA" id="ARBA00001974"/>
    </source>
</evidence>
<dbReference type="PANTHER" id="PTHR21197">
    <property type="entry name" value="UDP-GALACTOPYRANOSE MUTASE"/>
    <property type="match status" value="1"/>
</dbReference>
<dbReference type="RefSeq" id="WP_061992544.1">
    <property type="nucleotide sequence ID" value="NZ_DF967978.1"/>
</dbReference>
<keyword evidence="3" id="KW-0285">Flavoprotein</keyword>
<evidence type="ECO:0000256" key="5">
    <source>
        <dbReference type="ARBA" id="ARBA00023235"/>
    </source>
</evidence>
<evidence type="ECO:0000256" key="6">
    <source>
        <dbReference type="SAM" id="Phobius"/>
    </source>
</evidence>
<keyword evidence="4" id="KW-0274">FAD</keyword>
<dbReference type="AlphaFoldDB" id="A0A0K8MGV8"/>
<feature type="domain" description="UDP-galactopyranose mutase C-terminal" evidence="7">
    <location>
        <begin position="159"/>
        <end position="364"/>
    </location>
</feature>
<dbReference type="SUPFAM" id="SSF54373">
    <property type="entry name" value="FAD-linked reductases, C-terminal domain"/>
    <property type="match status" value="1"/>
</dbReference>
<dbReference type="OrthoDB" id="9769600at2"/>
<dbReference type="NCBIfam" id="TIGR00031">
    <property type="entry name" value="UDP-GALP_mutase"/>
    <property type="match status" value="1"/>
</dbReference>
<feature type="transmembrane region" description="Helical" evidence="6">
    <location>
        <begin position="12"/>
        <end position="30"/>
    </location>
</feature>
<dbReference type="PANTHER" id="PTHR21197:SF0">
    <property type="entry name" value="UDP-GALACTOPYRANOSE MUTASE"/>
    <property type="match status" value="1"/>
</dbReference>
<keyword evidence="9" id="KW-1185">Reference proteome</keyword>
<keyword evidence="6" id="KW-0812">Transmembrane</keyword>
<name>A0A0K8MGV8_9LACO</name>
<gene>
    <name evidence="8" type="primary">glf</name>
    <name evidence="8" type="ORF">FFIC_010140</name>
</gene>
<keyword evidence="6" id="KW-0472">Membrane</keyword>
<dbReference type="EMBL" id="DF967978">
    <property type="protein sequence ID" value="GAO99109.1"/>
    <property type="molecule type" value="Genomic_DNA"/>
</dbReference>
<dbReference type="InterPro" id="IPR015899">
    <property type="entry name" value="UDP-GalPyranose_mutase_C"/>
</dbReference>
<dbReference type="GO" id="GO:0008767">
    <property type="term" value="F:UDP-galactopyranose mutase activity"/>
    <property type="evidence" value="ECO:0007669"/>
    <property type="project" value="InterPro"/>
</dbReference>
<evidence type="ECO:0000259" key="7">
    <source>
        <dbReference type="Pfam" id="PF03275"/>
    </source>
</evidence>
<protein>
    <submittedName>
        <fullName evidence="8">UDP-galactopyranose mutase</fullName>
    </submittedName>
</protein>
<dbReference type="InterPro" id="IPR004379">
    <property type="entry name" value="UDP-GALP_mutase"/>
</dbReference>
<proteinExistence type="inferred from homology"/>
<organism evidence="8 9">
    <name type="scientific">Fructobacillus ficulneus</name>
    <dbReference type="NCBI Taxonomy" id="157463"/>
    <lineage>
        <taxon>Bacteria</taxon>
        <taxon>Bacillati</taxon>
        <taxon>Bacillota</taxon>
        <taxon>Bacilli</taxon>
        <taxon>Lactobacillales</taxon>
        <taxon>Lactobacillaceae</taxon>
        <taxon>Fructobacillus</taxon>
    </lineage>
</organism>
<dbReference type="SUPFAM" id="SSF51971">
    <property type="entry name" value="Nucleotide-binding domain"/>
    <property type="match status" value="1"/>
</dbReference>
<comment type="similarity">
    <text evidence="2">Belongs to the UDP-galactopyranose/dTDP-fucopyranose mutase family.</text>
</comment>
<dbReference type="Gene3D" id="3.40.50.720">
    <property type="entry name" value="NAD(P)-binding Rossmann-like Domain"/>
    <property type="match status" value="3"/>
</dbReference>
<accession>A0A0K8MGV8</accession>
<keyword evidence="5" id="KW-0413">Isomerase</keyword>
<keyword evidence="6" id="KW-1133">Transmembrane helix</keyword>
<evidence type="ECO:0000256" key="2">
    <source>
        <dbReference type="ARBA" id="ARBA00009321"/>
    </source>
</evidence>
<evidence type="ECO:0000313" key="8">
    <source>
        <dbReference type="EMBL" id="GAO99109.1"/>
    </source>
</evidence>